<feature type="signal peptide" evidence="2">
    <location>
        <begin position="1"/>
        <end position="30"/>
    </location>
</feature>
<sequence length="83" mass="8109">MKEVLQRVRTVNMRVGVGITLAAASCFAKAAGEGGSAGDLSALTSGISMGSTASAIIAAALTLVGVYATLRGAKIVLSLVKGG</sequence>
<evidence type="ECO:0000313" key="3">
    <source>
        <dbReference type="EMBL" id="AKM29021.1"/>
    </source>
</evidence>
<organism evidence="3 4">
    <name type="scientific">Pandoraea faecigallinarum</name>
    <dbReference type="NCBI Taxonomy" id="656179"/>
    <lineage>
        <taxon>Bacteria</taxon>
        <taxon>Pseudomonadati</taxon>
        <taxon>Pseudomonadota</taxon>
        <taxon>Betaproteobacteria</taxon>
        <taxon>Burkholderiales</taxon>
        <taxon>Burkholderiaceae</taxon>
        <taxon>Pandoraea</taxon>
    </lineage>
</organism>
<proteinExistence type="predicted"/>
<evidence type="ECO:0000313" key="4">
    <source>
        <dbReference type="Proteomes" id="UP000035651"/>
    </source>
</evidence>
<dbReference type="PROSITE" id="PS51257">
    <property type="entry name" value="PROKAR_LIPOPROTEIN"/>
    <property type="match status" value="1"/>
</dbReference>
<dbReference type="RefSeq" id="WP_047904987.1">
    <property type="nucleotide sequence ID" value="NZ_CP011807.3"/>
</dbReference>
<evidence type="ECO:0000256" key="2">
    <source>
        <dbReference type="SAM" id="SignalP"/>
    </source>
</evidence>
<accession>A0A0H3WR22</accession>
<evidence type="ECO:0000256" key="1">
    <source>
        <dbReference type="SAM" id="Phobius"/>
    </source>
</evidence>
<feature type="chain" id="PRO_5005203295" description="Phage coat protein" evidence="2">
    <location>
        <begin position="31"/>
        <end position="83"/>
    </location>
</feature>
<name>A0A0H3WR22_9BURK</name>
<dbReference type="OrthoDB" id="8943977at2"/>
<keyword evidence="1" id="KW-1133">Transmembrane helix</keyword>
<dbReference type="Proteomes" id="UP000035651">
    <property type="component" value="Chromosome"/>
</dbReference>
<reference evidence="3" key="1">
    <citation type="submission" date="2016-06" db="EMBL/GenBank/DDBJ databases">
        <title>Complete Genome Sequence of Pandoraea faecigallinarum DSM-23572.</title>
        <authorList>
            <person name="Yong D."/>
            <person name="Ee R."/>
            <person name="Lim Y.-L."/>
            <person name="Yin W.-F."/>
            <person name="Chan K.-G."/>
        </authorList>
    </citation>
    <scope>NUCLEOTIDE SEQUENCE</scope>
    <source>
        <strain evidence="3">DSM 23572</strain>
    </source>
</reference>
<keyword evidence="1" id="KW-0812">Transmembrane</keyword>
<dbReference type="PATRIC" id="fig|656179.3.peg.236"/>
<dbReference type="AlphaFoldDB" id="A0A0H3WR22"/>
<feature type="transmembrane region" description="Helical" evidence="1">
    <location>
        <begin position="46"/>
        <end position="70"/>
    </location>
</feature>
<keyword evidence="2" id="KW-0732">Signal</keyword>
<dbReference type="STRING" id="656179.AB870_01070"/>
<evidence type="ECO:0008006" key="5">
    <source>
        <dbReference type="Google" id="ProtNLM"/>
    </source>
</evidence>
<keyword evidence="1" id="KW-0472">Membrane</keyword>
<dbReference type="KEGG" id="pfg:AB870_01070"/>
<keyword evidence="4" id="KW-1185">Reference proteome</keyword>
<protein>
    <recommendedName>
        <fullName evidence="5">Phage coat protein</fullName>
    </recommendedName>
</protein>
<dbReference type="EMBL" id="CP011807">
    <property type="protein sequence ID" value="AKM29021.1"/>
    <property type="molecule type" value="Genomic_DNA"/>
</dbReference>
<gene>
    <name evidence="3" type="ORF">AB870_01070</name>
</gene>